<proteinExistence type="predicted"/>
<sequence>NLTNDDILEAIANKNDDKTKQSNSEIREKVSCIKAEIALDTILRFLYVQDEEF</sequence>
<gene>
    <name evidence="1" type="ORF">RPERSI_LOCUS23595</name>
</gene>
<feature type="non-terminal residue" evidence="1">
    <location>
        <position position="1"/>
    </location>
</feature>
<dbReference type="EMBL" id="CAJVQC010074004">
    <property type="protein sequence ID" value="CAG8812718.1"/>
    <property type="molecule type" value="Genomic_DNA"/>
</dbReference>
<keyword evidence="2" id="KW-1185">Reference proteome</keyword>
<protein>
    <submittedName>
        <fullName evidence="1">4330_t:CDS:1</fullName>
    </submittedName>
</protein>
<feature type="non-terminal residue" evidence="1">
    <location>
        <position position="53"/>
    </location>
</feature>
<comment type="caution">
    <text evidence="1">The sequence shown here is derived from an EMBL/GenBank/DDBJ whole genome shotgun (WGS) entry which is preliminary data.</text>
</comment>
<name>A0ACA9RWN4_9GLOM</name>
<evidence type="ECO:0000313" key="2">
    <source>
        <dbReference type="Proteomes" id="UP000789920"/>
    </source>
</evidence>
<reference evidence="1" key="1">
    <citation type="submission" date="2021-06" db="EMBL/GenBank/DDBJ databases">
        <authorList>
            <person name="Kallberg Y."/>
            <person name="Tangrot J."/>
            <person name="Rosling A."/>
        </authorList>
    </citation>
    <scope>NUCLEOTIDE SEQUENCE</scope>
    <source>
        <strain evidence="1">MA461A</strain>
    </source>
</reference>
<dbReference type="Proteomes" id="UP000789920">
    <property type="component" value="Unassembled WGS sequence"/>
</dbReference>
<accession>A0ACA9RWN4</accession>
<organism evidence="1 2">
    <name type="scientific">Racocetra persica</name>
    <dbReference type="NCBI Taxonomy" id="160502"/>
    <lineage>
        <taxon>Eukaryota</taxon>
        <taxon>Fungi</taxon>
        <taxon>Fungi incertae sedis</taxon>
        <taxon>Mucoromycota</taxon>
        <taxon>Glomeromycotina</taxon>
        <taxon>Glomeromycetes</taxon>
        <taxon>Diversisporales</taxon>
        <taxon>Gigasporaceae</taxon>
        <taxon>Racocetra</taxon>
    </lineage>
</organism>
<evidence type="ECO:0000313" key="1">
    <source>
        <dbReference type="EMBL" id="CAG8812718.1"/>
    </source>
</evidence>